<dbReference type="InterPro" id="IPR029063">
    <property type="entry name" value="SAM-dependent_MTases_sf"/>
</dbReference>
<dbReference type="AlphaFoldDB" id="A0AA36IH25"/>
<evidence type="ECO:0000259" key="2">
    <source>
        <dbReference type="Pfam" id="PF01170"/>
    </source>
</evidence>
<sequence length="456" mass="48872">MWSAMWASPARPALSMPGLADPRTRAEARTARLPRAAAAAGTYAARATAAAAAAARVAQRSPTARRPDAAAAPKLQRWRRENSALALATTSLGLEEILERELRSNGAVTAPLGSFWCFKAAPGQGLPHSATQVIRLSALVMDDDLARLETKLATSASAFSTQIQALLQELGRGRKRKASYTVSCVLDARTDAVLGGSASFEAVTAGICQGISATTKWRLNEKRPEISIVALFGRDYFALGEVVQSRDRDEAERGAMASLACGALRGNALADPCCGQGLLLAECLKASKAAPSRVLGHDVRQAAVRGAARRSELAGAELAQKDGSEWPLQRGEADVVISDLPNSGSDEEVTELYQRVVAEAGRVLRPEGRLILLSGRPELLAKAVVQGRWRTVGAWPLQRHGRYGEKRKVQEKLEQLVCLEQSQVSESKAIPKEEGMNKAKPKKSEEMKALWAKLGL</sequence>
<dbReference type="Proteomes" id="UP001178507">
    <property type="component" value="Unassembled WGS sequence"/>
</dbReference>
<feature type="region of interest" description="Disordered" evidence="1">
    <location>
        <begin position="1"/>
        <end position="20"/>
    </location>
</feature>
<evidence type="ECO:0000256" key="1">
    <source>
        <dbReference type="SAM" id="MobiDB-lite"/>
    </source>
</evidence>
<dbReference type="PANTHER" id="PTHR14911:SF13">
    <property type="entry name" value="TRNA (GUANINE(6)-N2)-METHYLTRANSFERASE THUMP3"/>
    <property type="match status" value="1"/>
</dbReference>
<dbReference type="InterPro" id="IPR000241">
    <property type="entry name" value="RlmKL-like_Mtase"/>
</dbReference>
<dbReference type="SUPFAM" id="SSF53335">
    <property type="entry name" value="S-adenosyl-L-methionine-dependent methyltransferases"/>
    <property type="match status" value="1"/>
</dbReference>
<reference evidence="3" key="1">
    <citation type="submission" date="2023-08" db="EMBL/GenBank/DDBJ databases">
        <authorList>
            <person name="Chen Y."/>
            <person name="Shah S."/>
            <person name="Dougan E. K."/>
            <person name="Thang M."/>
            <person name="Chan C."/>
        </authorList>
    </citation>
    <scope>NUCLEOTIDE SEQUENCE</scope>
</reference>
<organism evidence="3 4">
    <name type="scientific">Effrenium voratum</name>
    <dbReference type="NCBI Taxonomy" id="2562239"/>
    <lineage>
        <taxon>Eukaryota</taxon>
        <taxon>Sar</taxon>
        <taxon>Alveolata</taxon>
        <taxon>Dinophyceae</taxon>
        <taxon>Suessiales</taxon>
        <taxon>Symbiodiniaceae</taxon>
        <taxon>Effrenium</taxon>
    </lineage>
</organism>
<dbReference type="EMBL" id="CAUJNA010001469">
    <property type="protein sequence ID" value="CAJ1387158.1"/>
    <property type="molecule type" value="Genomic_DNA"/>
</dbReference>
<evidence type="ECO:0000313" key="4">
    <source>
        <dbReference type="Proteomes" id="UP001178507"/>
    </source>
</evidence>
<gene>
    <name evidence="3" type="ORF">EVOR1521_LOCUS13290</name>
</gene>
<name>A0AA36IH25_9DINO</name>
<dbReference type="GO" id="GO:0043527">
    <property type="term" value="C:tRNA methyltransferase complex"/>
    <property type="evidence" value="ECO:0007669"/>
    <property type="project" value="UniProtKB-ARBA"/>
</dbReference>
<evidence type="ECO:0000313" key="3">
    <source>
        <dbReference type="EMBL" id="CAJ1387158.1"/>
    </source>
</evidence>
<protein>
    <recommendedName>
        <fullName evidence="2">Ribosomal RNA large subunit methyltransferase K/L-like methyltransferase domain-containing protein</fullName>
    </recommendedName>
</protein>
<accession>A0AA36IH25</accession>
<comment type="caution">
    <text evidence="3">The sequence shown here is derived from an EMBL/GenBank/DDBJ whole genome shotgun (WGS) entry which is preliminary data.</text>
</comment>
<proteinExistence type="predicted"/>
<dbReference type="GO" id="GO:0016423">
    <property type="term" value="F:tRNA (guanine) methyltransferase activity"/>
    <property type="evidence" value="ECO:0007669"/>
    <property type="project" value="TreeGrafter"/>
</dbReference>
<dbReference type="PANTHER" id="PTHR14911">
    <property type="entry name" value="THUMP DOMAIN-CONTAINING"/>
    <property type="match status" value="1"/>
</dbReference>
<dbReference type="GO" id="GO:0030488">
    <property type="term" value="P:tRNA methylation"/>
    <property type="evidence" value="ECO:0007669"/>
    <property type="project" value="TreeGrafter"/>
</dbReference>
<dbReference type="Gene3D" id="3.40.50.150">
    <property type="entry name" value="Vaccinia Virus protein VP39"/>
    <property type="match status" value="1"/>
</dbReference>
<dbReference type="Pfam" id="PF01170">
    <property type="entry name" value="UPF0020"/>
    <property type="match status" value="1"/>
</dbReference>
<keyword evidence="4" id="KW-1185">Reference proteome</keyword>
<feature type="domain" description="Ribosomal RNA large subunit methyltransferase K/L-like methyltransferase" evidence="2">
    <location>
        <begin position="260"/>
        <end position="393"/>
    </location>
</feature>
<dbReference type="CDD" id="cd02440">
    <property type="entry name" value="AdoMet_MTases"/>
    <property type="match status" value="1"/>
</dbReference>